<sequence length="220" mass="26130">MIPSLRTYERDLQRHFNTRIHSKYPYIFMERHIDPNLVEDNNLLIRVYNNDITYLTYLFDQNTDSITRTKYGFYNEKPETTEYVGMISNMPSGYIVDDMLNIIESELVNNNDEDDKTYGNYIYDFTYLIPKNLLVQDENNLVMIPETFNNIKNYINESLNIETSELIDNDVNDTYKDQIANFLSSIPEDFVVFDKNDVILIPETFTKIKNYINNSLKRKV</sequence>
<gene>
    <name evidence="1" type="ORF">ORPV_273</name>
</gene>
<dbReference type="KEGG" id="vg:35382043"/>
<protein>
    <submittedName>
        <fullName evidence="1">Uncharacterized protein</fullName>
    </submittedName>
</protein>
<dbReference type="RefSeq" id="YP_009448479.1">
    <property type="nucleotide sequence ID" value="NC_036594.1"/>
</dbReference>
<organism evidence="1">
    <name type="scientific">Orpheovirus IHUMI-LCC2</name>
    <dbReference type="NCBI Taxonomy" id="2023057"/>
    <lineage>
        <taxon>Viruses</taxon>
        <taxon>Varidnaviria</taxon>
        <taxon>Bamfordvirae</taxon>
        <taxon>Nucleocytoviricota</taxon>
        <taxon>Megaviricetes</taxon>
        <taxon>Pimascovirales</taxon>
        <taxon>Ocovirineae</taxon>
        <taxon>Orpheoviridae</taxon>
        <taxon>Alphaorpheovirus</taxon>
        <taxon>Alphaorpheovirus massiliense</taxon>
    </lineage>
</organism>
<dbReference type="Proteomes" id="UP000236316">
    <property type="component" value="Segment"/>
</dbReference>
<reference evidence="1" key="1">
    <citation type="submission" date="2017-08" db="EMBL/GenBank/DDBJ databases">
        <authorList>
            <consortium name="Urmite Genomes"/>
        </authorList>
    </citation>
    <scope>NUCLEOTIDE SEQUENCE [LARGE SCALE GENOMIC DNA]</scope>
    <source>
        <strain evidence="1">IHUMI-LCC2</strain>
    </source>
</reference>
<name>A0A2I2L3T5_9VIRU</name>
<keyword evidence="2" id="KW-1185">Reference proteome</keyword>
<evidence type="ECO:0000313" key="2">
    <source>
        <dbReference type="Proteomes" id="UP000236316"/>
    </source>
</evidence>
<dbReference type="EMBL" id="LT906555">
    <property type="protein sequence ID" value="SNW62177.1"/>
    <property type="molecule type" value="Genomic_DNA"/>
</dbReference>
<accession>A0A2I2L3T5</accession>
<proteinExistence type="predicted"/>
<dbReference type="GeneID" id="35382043"/>
<evidence type="ECO:0000313" key="1">
    <source>
        <dbReference type="EMBL" id="SNW62177.1"/>
    </source>
</evidence>